<name>A0ABD2NZ11_9CUCU</name>
<dbReference type="EMBL" id="JABFTP020000148">
    <property type="protein sequence ID" value="KAL3283704.1"/>
    <property type="molecule type" value="Genomic_DNA"/>
</dbReference>
<dbReference type="AlphaFoldDB" id="A0ABD2NZ11"/>
<organism evidence="2 3">
    <name type="scientific">Cryptolaemus montrouzieri</name>
    <dbReference type="NCBI Taxonomy" id="559131"/>
    <lineage>
        <taxon>Eukaryota</taxon>
        <taxon>Metazoa</taxon>
        <taxon>Ecdysozoa</taxon>
        <taxon>Arthropoda</taxon>
        <taxon>Hexapoda</taxon>
        <taxon>Insecta</taxon>
        <taxon>Pterygota</taxon>
        <taxon>Neoptera</taxon>
        <taxon>Endopterygota</taxon>
        <taxon>Coleoptera</taxon>
        <taxon>Polyphaga</taxon>
        <taxon>Cucujiformia</taxon>
        <taxon>Coccinelloidea</taxon>
        <taxon>Coccinellidae</taxon>
        <taxon>Scymninae</taxon>
        <taxon>Scymnini</taxon>
        <taxon>Cryptolaemus</taxon>
    </lineage>
</organism>
<gene>
    <name evidence="2" type="ORF">HHI36_024004</name>
</gene>
<sequence>MTIRNKPLEFEDDEGNKHTIPMSEDVDDIYVKVHDFPLEMDNDKIRKAMKKDIPSYITIENETSLVTYKGQPRTCRLFDNPYHAMRDCPTKPANRMRLIRQQNDPSIPNTLVQPPFKC</sequence>
<proteinExistence type="predicted"/>
<evidence type="ECO:0000256" key="1">
    <source>
        <dbReference type="SAM" id="MobiDB-lite"/>
    </source>
</evidence>
<feature type="region of interest" description="Disordered" evidence="1">
    <location>
        <begin position="1"/>
        <end position="21"/>
    </location>
</feature>
<accession>A0ABD2NZ11</accession>
<evidence type="ECO:0000313" key="3">
    <source>
        <dbReference type="Proteomes" id="UP001516400"/>
    </source>
</evidence>
<reference evidence="2 3" key="1">
    <citation type="journal article" date="2021" name="BMC Biol.">
        <title>Horizontally acquired antibacterial genes associated with adaptive radiation of ladybird beetles.</title>
        <authorList>
            <person name="Li H.S."/>
            <person name="Tang X.F."/>
            <person name="Huang Y.H."/>
            <person name="Xu Z.Y."/>
            <person name="Chen M.L."/>
            <person name="Du X.Y."/>
            <person name="Qiu B.Y."/>
            <person name="Chen P.T."/>
            <person name="Zhang W."/>
            <person name="Slipinski A."/>
            <person name="Escalona H.E."/>
            <person name="Waterhouse R.M."/>
            <person name="Zwick A."/>
            <person name="Pang H."/>
        </authorList>
    </citation>
    <scope>NUCLEOTIDE SEQUENCE [LARGE SCALE GENOMIC DNA]</scope>
    <source>
        <strain evidence="2">SYSU2018</strain>
    </source>
</reference>
<protein>
    <submittedName>
        <fullName evidence="2">Uncharacterized protein</fullName>
    </submittedName>
</protein>
<dbReference type="Proteomes" id="UP001516400">
    <property type="component" value="Unassembled WGS sequence"/>
</dbReference>
<comment type="caution">
    <text evidence="2">The sequence shown here is derived from an EMBL/GenBank/DDBJ whole genome shotgun (WGS) entry which is preliminary data.</text>
</comment>
<evidence type="ECO:0000313" key="2">
    <source>
        <dbReference type="EMBL" id="KAL3283704.1"/>
    </source>
</evidence>
<keyword evidence="3" id="KW-1185">Reference proteome</keyword>